<dbReference type="SUPFAM" id="SSF49899">
    <property type="entry name" value="Concanavalin A-like lectins/glucanases"/>
    <property type="match status" value="1"/>
</dbReference>
<accession>A0A4U3LUK7</accession>
<organism evidence="8 9">
    <name type="scientific">Kribbella jiaozuonensis</name>
    <dbReference type="NCBI Taxonomy" id="2575441"/>
    <lineage>
        <taxon>Bacteria</taxon>
        <taxon>Bacillati</taxon>
        <taxon>Actinomycetota</taxon>
        <taxon>Actinomycetes</taxon>
        <taxon>Propionibacteriales</taxon>
        <taxon>Kribbellaceae</taxon>
        <taxon>Kribbella</taxon>
    </lineage>
</organism>
<evidence type="ECO:0000313" key="8">
    <source>
        <dbReference type="EMBL" id="TKK78237.1"/>
    </source>
</evidence>
<evidence type="ECO:0000259" key="7">
    <source>
        <dbReference type="Pfam" id="PF08244"/>
    </source>
</evidence>
<dbReference type="AlphaFoldDB" id="A0A4U3LUK7"/>
<dbReference type="Proteomes" id="UP000305836">
    <property type="component" value="Unassembled WGS sequence"/>
</dbReference>
<evidence type="ECO:0000256" key="5">
    <source>
        <dbReference type="SAM" id="MobiDB-lite"/>
    </source>
</evidence>
<proteinExistence type="inferred from homology"/>
<dbReference type="CDD" id="cd18622">
    <property type="entry name" value="GH32_Inu-like"/>
    <property type="match status" value="1"/>
</dbReference>
<dbReference type="Gene3D" id="2.60.120.560">
    <property type="entry name" value="Exo-inulinase, domain 1"/>
    <property type="match status" value="1"/>
</dbReference>
<protein>
    <submittedName>
        <fullName evidence="8">Glycoside hydrolase family 32 protein</fullName>
    </submittedName>
</protein>
<dbReference type="GO" id="GO:0005987">
    <property type="term" value="P:sucrose catabolic process"/>
    <property type="evidence" value="ECO:0007669"/>
    <property type="project" value="TreeGrafter"/>
</dbReference>
<evidence type="ECO:0000256" key="4">
    <source>
        <dbReference type="RuleBase" id="RU362110"/>
    </source>
</evidence>
<evidence type="ECO:0000259" key="6">
    <source>
        <dbReference type="Pfam" id="PF00251"/>
    </source>
</evidence>
<dbReference type="Pfam" id="PF00251">
    <property type="entry name" value="Glyco_hydro_32N"/>
    <property type="match status" value="1"/>
</dbReference>
<feature type="domain" description="Glycosyl hydrolase family 32 N-terminal" evidence="6">
    <location>
        <begin position="149"/>
        <end position="408"/>
    </location>
</feature>
<dbReference type="GO" id="GO:0004575">
    <property type="term" value="F:sucrose alpha-glucosidase activity"/>
    <property type="evidence" value="ECO:0007669"/>
    <property type="project" value="TreeGrafter"/>
</dbReference>
<comment type="caution">
    <text evidence="8">The sequence shown here is derived from an EMBL/GenBank/DDBJ whole genome shotgun (WGS) entry which is preliminary data.</text>
</comment>
<evidence type="ECO:0000256" key="3">
    <source>
        <dbReference type="ARBA" id="ARBA00023295"/>
    </source>
</evidence>
<reference evidence="8 9" key="1">
    <citation type="submission" date="2019-04" db="EMBL/GenBank/DDBJ databases">
        <title>Kribbella sp. NEAU-THZ 27 nov., a novel actinomycete isolated from soil.</title>
        <authorList>
            <person name="Duan L."/>
        </authorList>
    </citation>
    <scope>NUCLEOTIDE SEQUENCE [LARGE SCALE GENOMIC DNA]</scope>
    <source>
        <strain evidence="9">NEAU-THZ27</strain>
    </source>
</reference>
<dbReference type="InterPro" id="IPR013189">
    <property type="entry name" value="Glyco_hydro_32_C"/>
</dbReference>
<dbReference type="InterPro" id="IPR023296">
    <property type="entry name" value="Glyco_hydro_beta-prop_sf"/>
</dbReference>
<dbReference type="SUPFAM" id="SSF75005">
    <property type="entry name" value="Arabinanase/levansucrase/invertase"/>
    <property type="match status" value="1"/>
</dbReference>
<dbReference type="InterPro" id="IPR013320">
    <property type="entry name" value="ConA-like_dom_sf"/>
</dbReference>
<keyword evidence="3 4" id="KW-0326">Glycosidase</keyword>
<dbReference type="OrthoDB" id="9776657at2"/>
<dbReference type="PANTHER" id="PTHR42800">
    <property type="entry name" value="EXOINULINASE INUD (AFU_ORTHOLOGUE AFUA_5G00480)"/>
    <property type="match status" value="1"/>
</dbReference>
<dbReference type="SMART" id="SM00640">
    <property type="entry name" value="Glyco_32"/>
    <property type="match status" value="1"/>
</dbReference>
<dbReference type="GO" id="GO:0005737">
    <property type="term" value="C:cytoplasm"/>
    <property type="evidence" value="ECO:0007669"/>
    <property type="project" value="TreeGrafter"/>
</dbReference>
<feature type="compositionally biased region" description="Polar residues" evidence="5">
    <location>
        <begin position="437"/>
        <end position="450"/>
    </location>
</feature>
<feature type="domain" description="Glycosyl hydrolase family 32 C-terminal" evidence="7">
    <location>
        <begin position="516"/>
        <end position="545"/>
    </location>
</feature>
<dbReference type="Pfam" id="PF08244">
    <property type="entry name" value="Glyco_hydro_32C"/>
    <property type="match status" value="1"/>
</dbReference>
<evidence type="ECO:0000313" key="9">
    <source>
        <dbReference type="Proteomes" id="UP000305836"/>
    </source>
</evidence>
<name>A0A4U3LUK7_9ACTN</name>
<comment type="similarity">
    <text evidence="1 4">Belongs to the glycosyl hydrolase 32 family.</text>
</comment>
<keyword evidence="9" id="KW-1185">Reference proteome</keyword>
<dbReference type="Gene3D" id="2.115.10.20">
    <property type="entry name" value="Glycosyl hydrolase domain, family 43"/>
    <property type="match status" value="1"/>
</dbReference>
<dbReference type="InterPro" id="IPR001362">
    <property type="entry name" value="Glyco_hydro_32"/>
</dbReference>
<dbReference type="EMBL" id="SZPZ01000003">
    <property type="protein sequence ID" value="TKK78237.1"/>
    <property type="molecule type" value="Genomic_DNA"/>
</dbReference>
<dbReference type="InterPro" id="IPR013148">
    <property type="entry name" value="Glyco_hydro_32_N"/>
</dbReference>
<gene>
    <name evidence="8" type="ORF">FDA38_24450</name>
</gene>
<keyword evidence="2 4" id="KW-0378">Hydrolase</keyword>
<evidence type="ECO:0000256" key="2">
    <source>
        <dbReference type="ARBA" id="ARBA00022801"/>
    </source>
</evidence>
<evidence type="ECO:0000256" key="1">
    <source>
        <dbReference type="ARBA" id="ARBA00009902"/>
    </source>
</evidence>
<feature type="region of interest" description="Disordered" evidence="5">
    <location>
        <begin position="437"/>
        <end position="457"/>
    </location>
</feature>
<dbReference type="PANTHER" id="PTHR42800:SF1">
    <property type="entry name" value="EXOINULINASE INUD (AFU_ORTHOLOGUE AFUA_5G00480)"/>
    <property type="match status" value="1"/>
</dbReference>
<sequence>MSPPVGRASSTAEDAVTDLSADVVIGDFTVPFVVSRPYLNFRISGGDYEYKTCLNVIVNGRIVRSETGRGTELLHPASFDLTDWLGKEAQLEIVDEPDGNLRVSDIVLSSTRSVVVPVMPPLYAEALRPQLHFTARQWAMQRLNPVEREEGWLNDLNGLVFYDGEYHLFAQRWNKCWIHAVSNDLVHWTELAPAFFEESLDTGVQSGSCVIDVDNTSGLAEPGAGPAMVAFWSRNDNRSQCVSYSLDRGRTWTHYVGNPIMDLPERDPMVFRDHRRAQWVMVLYGDDRYQLLRSDDLLHWESLDSSISDSFECPDFFELGVAGSDESRWVLVRGDGRYSIGSFDGRTFVEETAQLQVDGGPHFYATQSWAAGPRRVQVAWMRGGRYPNMPFNQQVSIPCDLSLHRTADGLRMYRTPVPELESLARSRHTWPARTLSPADTASIASSGSVRSRTDTGAPWSSPWRIGTAWPLLRITCDVALAPDGELALDICGTRVTVTSGGIAVLDAEQPTITAVRKLDILVDTTSIEVFANDGEASLTACVQPGHYELTLTPSEADCTLGELEVVELASIWV</sequence>